<dbReference type="InterPro" id="IPR032675">
    <property type="entry name" value="LRR_dom_sf"/>
</dbReference>
<dbReference type="SMART" id="SM00365">
    <property type="entry name" value="LRR_SD22"/>
    <property type="match status" value="5"/>
</dbReference>
<evidence type="ECO:0000256" key="5">
    <source>
        <dbReference type="ARBA" id="ARBA00022692"/>
    </source>
</evidence>
<dbReference type="Gramene" id="TRITD1Bv1G226710.1">
    <property type="protein sequence ID" value="TRITD1Bv1G226710.1"/>
    <property type="gene ID" value="TRITD1Bv1G226710"/>
</dbReference>
<gene>
    <name evidence="15" type="ORF">TRITD_1Bv1G226710</name>
</gene>
<dbReference type="PROSITE" id="PS51450">
    <property type="entry name" value="LRR"/>
    <property type="match status" value="1"/>
</dbReference>
<evidence type="ECO:0000256" key="13">
    <source>
        <dbReference type="SAM" id="SignalP"/>
    </source>
</evidence>
<dbReference type="FunFam" id="3.80.10.10:FF:000213">
    <property type="entry name" value="Tyrosine-sulfated glycopeptide receptor 1"/>
    <property type="match status" value="1"/>
</dbReference>
<evidence type="ECO:0000256" key="6">
    <source>
        <dbReference type="ARBA" id="ARBA00022729"/>
    </source>
</evidence>
<dbReference type="Gene3D" id="3.80.10.10">
    <property type="entry name" value="Ribonuclease Inhibitor"/>
    <property type="match status" value="3"/>
</dbReference>
<dbReference type="EMBL" id="LT934112">
    <property type="protein sequence ID" value="VAH23914.1"/>
    <property type="molecule type" value="Genomic_DNA"/>
</dbReference>
<dbReference type="Pfam" id="PF00560">
    <property type="entry name" value="LRR_1"/>
    <property type="match status" value="6"/>
</dbReference>
<feature type="chain" id="PRO_5040148470" description="Leucine-rich repeat-containing N-terminal plant-type domain-containing protein" evidence="13">
    <location>
        <begin position="23"/>
        <end position="985"/>
    </location>
</feature>
<dbReference type="Pfam" id="PF13855">
    <property type="entry name" value="LRR_8"/>
    <property type="match status" value="2"/>
</dbReference>
<sequence>MAAPNKLLFLIIILATASSIDSATERFNGSCVPAERAALLSFKAGITGDPDDRLVSWQRGAHDCCRWSGVICSRRTGHVVKLDLHYDFSFEDFLSSSDDPEDHSLRGQVSSSLLALSHLRHLDLSGNIVLGAGMAMPGFLGSLPSLTYLNLSEMGFHGRVPPQLGNLSKLVQLDIRNYYNYHILYSDDISWLARLQSLDHLNMGYINLSRVVDWVYVVNALPNLVALILHFCWLNESNVPSSFIQHNLTVLEEVDLSFNNFYSPAVPNWLWDVNGLKSLNLEANELSCPFPNKLGNLTLLETLNIAGNNVQGIIPGTMQNMCNLRSLDLSANNIDMDITEVIDRIPNCSWKHLQELNLRYANITGTTLQFVSNLTSLTMFDVSENQLSGPVPVEIGTLTNLTHLYLGSNNLIGVLSEDHFAGLMNLKYIDLSHNNLELVIDLHWVPPFSLDVASFPSCHLGPQFPEWLQWQKSIRYLDISNNGLVGRIPDWFWTSFSEARHLDISMNQLSGDLPLNLEFMSMITLSMRSNLLTGLIPKLPTTVVVLDISMNSLNGFVSDFRAPQLQVAVLFSNSISGAIPTSICEMQQLRILDLSNNLLSKELPDCGRNEPKQRNPSSSNFSRVKTMSSFSLRITTLLLSNNSFSSRFPLFLRQCPSLICLDLTQNRFTGELPGWIGEVMHGLVILRLRSNNFSGHIPVEIMELHDVRILDLSNNNFSGAIPQYVKNMKALTGTATANDSIAYDILFEGYRDKYLASGMGLSNDSFLVVIKGQVLEYRKNILYLMSIDLSCNSLTGEIPDELSSLGGLISLNLSSNLLSGNIPYKIGNLRSLESLDLSKNKLGGEIPQGLSDLTYLSYLNLSYNNLSGRIPTGHQLDILKTDDPVSMYISNPGLCGHPVPRECSNPPRDLPTNGASTGCLENGFSQMDLFLGLIIGFVVGTWMVFFGLLFIKRWSYAYFGLLDKLYDRLYAISVVTWQKWFGPRV</sequence>
<evidence type="ECO:0000256" key="12">
    <source>
        <dbReference type="SAM" id="Phobius"/>
    </source>
</evidence>
<feature type="signal peptide" evidence="13">
    <location>
        <begin position="1"/>
        <end position="22"/>
    </location>
</feature>
<protein>
    <recommendedName>
        <fullName evidence="14">Leucine-rich repeat-containing N-terminal plant-type domain-containing protein</fullName>
    </recommendedName>
</protein>
<dbReference type="PANTHER" id="PTHR48063:SF105">
    <property type="entry name" value="LEUCINE-RICH REPEAT-CONTAINING N-TERMINAL PLANT-TYPE DOMAIN-CONTAINING PROTEIN"/>
    <property type="match status" value="1"/>
</dbReference>
<comment type="subcellular location">
    <subcellularLocation>
        <location evidence="1">Cell membrane</location>
        <topology evidence="1">Single-pass type I membrane protein</topology>
    </subcellularLocation>
</comment>
<feature type="domain" description="Leucine-rich repeat-containing N-terminal plant-type" evidence="14">
    <location>
        <begin position="34"/>
        <end position="73"/>
    </location>
</feature>
<evidence type="ECO:0000256" key="3">
    <source>
        <dbReference type="ARBA" id="ARBA00022475"/>
    </source>
</evidence>
<dbReference type="Pfam" id="PF08263">
    <property type="entry name" value="LRRNT_2"/>
    <property type="match status" value="1"/>
</dbReference>
<evidence type="ECO:0000313" key="16">
    <source>
        <dbReference type="Proteomes" id="UP000324705"/>
    </source>
</evidence>
<dbReference type="FunFam" id="3.80.10.10:FF:000649">
    <property type="entry name" value="Leucine Rich Repeat family protein"/>
    <property type="match status" value="1"/>
</dbReference>
<reference evidence="15 16" key="1">
    <citation type="submission" date="2017-09" db="EMBL/GenBank/DDBJ databases">
        <authorList>
            <consortium name="International Durum Wheat Genome Sequencing Consortium (IDWGSC)"/>
            <person name="Milanesi L."/>
        </authorList>
    </citation>
    <scope>NUCLEOTIDE SEQUENCE [LARGE SCALE GENOMIC DNA]</scope>
    <source>
        <strain evidence="16">cv. Svevo</strain>
    </source>
</reference>
<name>A0A9R0R7S5_TRITD</name>
<keyword evidence="16" id="KW-1185">Reference proteome</keyword>
<evidence type="ECO:0000256" key="9">
    <source>
        <dbReference type="ARBA" id="ARBA00023136"/>
    </source>
</evidence>
<keyword evidence="4" id="KW-0433">Leucine-rich repeat</keyword>
<keyword evidence="8 12" id="KW-1133">Transmembrane helix</keyword>
<dbReference type="AlphaFoldDB" id="A0A9R0R7S5"/>
<organism evidence="15 16">
    <name type="scientific">Triticum turgidum subsp. durum</name>
    <name type="common">Durum wheat</name>
    <name type="synonym">Triticum durum</name>
    <dbReference type="NCBI Taxonomy" id="4567"/>
    <lineage>
        <taxon>Eukaryota</taxon>
        <taxon>Viridiplantae</taxon>
        <taxon>Streptophyta</taxon>
        <taxon>Embryophyta</taxon>
        <taxon>Tracheophyta</taxon>
        <taxon>Spermatophyta</taxon>
        <taxon>Magnoliopsida</taxon>
        <taxon>Liliopsida</taxon>
        <taxon>Poales</taxon>
        <taxon>Poaceae</taxon>
        <taxon>BOP clade</taxon>
        <taxon>Pooideae</taxon>
        <taxon>Triticodae</taxon>
        <taxon>Triticeae</taxon>
        <taxon>Triticinae</taxon>
        <taxon>Triticum</taxon>
    </lineage>
</organism>
<evidence type="ECO:0000256" key="1">
    <source>
        <dbReference type="ARBA" id="ARBA00004251"/>
    </source>
</evidence>
<evidence type="ECO:0000313" key="15">
    <source>
        <dbReference type="EMBL" id="VAH23914.1"/>
    </source>
</evidence>
<dbReference type="OMA" id="HPVPREC"/>
<comment type="similarity">
    <text evidence="2">Belongs to the RLP family.</text>
</comment>
<keyword evidence="9 12" id="KW-0472">Membrane</keyword>
<evidence type="ECO:0000259" key="14">
    <source>
        <dbReference type="Pfam" id="PF08263"/>
    </source>
</evidence>
<dbReference type="Proteomes" id="UP000324705">
    <property type="component" value="Chromosome 1B"/>
</dbReference>
<feature type="transmembrane region" description="Helical" evidence="12">
    <location>
        <begin position="929"/>
        <end position="951"/>
    </location>
</feature>
<dbReference type="SMART" id="SM00369">
    <property type="entry name" value="LRR_TYP"/>
    <property type="match status" value="7"/>
</dbReference>
<dbReference type="PANTHER" id="PTHR48063">
    <property type="entry name" value="LRR RECEPTOR-LIKE KINASE"/>
    <property type="match status" value="1"/>
</dbReference>
<keyword evidence="5 12" id="KW-0812">Transmembrane</keyword>
<evidence type="ECO:0000256" key="8">
    <source>
        <dbReference type="ARBA" id="ARBA00022989"/>
    </source>
</evidence>
<dbReference type="Pfam" id="PF13516">
    <property type="entry name" value="LRR_6"/>
    <property type="match status" value="1"/>
</dbReference>
<dbReference type="GO" id="GO:0005886">
    <property type="term" value="C:plasma membrane"/>
    <property type="evidence" value="ECO:0007669"/>
    <property type="project" value="UniProtKB-SubCell"/>
</dbReference>
<dbReference type="PRINTS" id="PR00019">
    <property type="entry name" value="LEURICHRPT"/>
</dbReference>
<evidence type="ECO:0000256" key="10">
    <source>
        <dbReference type="ARBA" id="ARBA00023170"/>
    </source>
</evidence>
<dbReference type="FunFam" id="3.80.10.10:FF:001347">
    <property type="entry name" value="LRR receptor-like serine/threonine-protein kinase GSO2"/>
    <property type="match status" value="1"/>
</dbReference>
<accession>A0A9R0R7S5</accession>
<evidence type="ECO:0000256" key="4">
    <source>
        <dbReference type="ARBA" id="ARBA00022614"/>
    </source>
</evidence>
<proteinExistence type="inferred from homology"/>
<dbReference type="SUPFAM" id="SSF52058">
    <property type="entry name" value="L domain-like"/>
    <property type="match status" value="3"/>
</dbReference>
<dbReference type="InterPro" id="IPR013210">
    <property type="entry name" value="LRR_N_plant-typ"/>
</dbReference>
<dbReference type="InterPro" id="IPR046956">
    <property type="entry name" value="RLP23-like"/>
</dbReference>
<keyword evidence="6 13" id="KW-0732">Signal</keyword>
<evidence type="ECO:0000256" key="11">
    <source>
        <dbReference type="ARBA" id="ARBA00023180"/>
    </source>
</evidence>
<keyword evidence="3" id="KW-1003">Cell membrane</keyword>
<keyword evidence="10" id="KW-0675">Receptor</keyword>
<keyword evidence="11" id="KW-0325">Glycoprotein</keyword>
<evidence type="ECO:0000256" key="2">
    <source>
        <dbReference type="ARBA" id="ARBA00009592"/>
    </source>
</evidence>
<keyword evidence="7" id="KW-0677">Repeat</keyword>
<evidence type="ECO:0000256" key="7">
    <source>
        <dbReference type="ARBA" id="ARBA00022737"/>
    </source>
</evidence>
<dbReference type="InterPro" id="IPR001611">
    <property type="entry name" value="Leu-rich_rpt"/>
</dbReference>
<dbReference type="InterPro" id="IPR003591">
    <property type="entry name" value="Leu-rich_rpt_typical-subtyp"/>
</dbReference>